<dbReference type="Proteomes" id="UP001186974">
    <property type="component" value="Unassembled WGS sequence"/>
</dbReference>
<keyword evidence="2" id="KW-1185">Reference proteome</keyword>
<reference evidence="1" key="1">
    <citation type="submission" date="2024-09" db="EMBL/GenBank/DDBJ databases">
        <title>Black Yeasts Isolated from many extreme environments.</title>
        <authorList>
            <person name="Coleine C."/>
            <person name="Stajich J.E."/>
            <person name="Selbmann L."/>
        </authorList>
    </citation>
    <scope>NUCLEOTIDE SEQUENCE</scope>
    <source>
        <strain evidence="1">CCFEE 5737</strain>
    </source>
</reference>
<organism evidence="1 2">
    <name type="scientific">Coniosporium uncinatum</name>
    <dbReference type="NCBI Taxonomy" id="93489"/>
    <lineage>
        <taxon>Eukaryota</taxon>
        <taxon>Fungi</taxon>
        <taxon>Dikarya</taxon>
        <taxon>Ascomycota</taxon>
        <taxon>Pezizomycotina</taxon>
        <taxon>Dothideomycetes</taxon>
        <taxon>Dothideomycetes incertae sedis</taxon>
        <taxon>Coniosporium</taxon>
    </lineage>
</organism>
<accession>A0ACC3DGC1</accession>
<comment type="caution">
    <text evidence="1">The sequence shown here is derived from an EMBL/GenBank/DDBJ whole genome shotgun (WGS) entry which is preliminary data.</text>
</comment>
<gene>
    <name evidence="1" type="ORF">LTS18_015008</name>
</gene>
<dbReference type="EMBL" id="JAWDJW010004918">
    <property type="protein sequence ID" value="KAK3070814.1"/>
    <property type="molecule type" value="Genomic_DNA"/>
</dbReference>
<evidence type="ECO:0000313" key="1">
    <source>
        <dbReference type="EMBL" id="KAK3070814.1"/>
    </source>
</evidence>
<protein>
    <submittedName>
        <fullName evidence="1">Uncharacterized protein</fullName>
    </submittedName>
</protein>
<evidence type="ECO:0000313" key="2">
    <source>
        <dbReference type="Proteomes" id="UP001186974"/>
    </source>
</evidence>
<feature type="non-terminal residue" evidence="1">
    <location>
        <position position="357"/>
    </location>
</feature>
<proteinExistence type="predicted"/>
<sequence>MFEEDHGDELRQLSTVKLLEHVEASTAAKNYKNNKYRLTITNMTWTMLIQFLESQEENGGSVITQLLSRHFNIIAVDRAAAGFERSLEAMIARGGRDDDLPAEDEGIPGHIPGSANTNPNAPAVLARLNLGQLPMDKDAADDVRAELLDEDLRNPPAPGQNSLVEEFDRQIKTEPDEDGPAREAVPLPPPLARDVAMEVQKIRENRDRFKMESTTGGVGPGVSVVMYTFHNTYDSINCIDFSGDYTLVAAGMAESYIRVWSLEGKPLPSLLQPTPSDPDPKPSSSRRLIGHSGPVYGVSFSPSTPKPNDNSPTTTPRYLLSCSADKTIRLWSLEVWECLVAYRSHDSPVWDISWGPY</sequence>
<name>A0ACC3DGC1_9PEZI</name>